<name>A0A918L0R6_9ACTN</name>
<dbReference type="RefSeq" id="WP_229911565.1">
    <property type="nucleotide sequence ID" value="NZ_BMSX01000047.1"/>
</dbReference>
<evidence type="ECO:0000313" key="2">
    <source>
        <dbReference type="EMBL" id="GGR63850.1"/>
    </source>
</evidence>
<sequence length="101" mass="10176">MSIIVHLNPDERAPHQICSQHIPVLPHPGRGTVTVSNHLALVLFTALATLVLAITAAAGAGYLSRRDGASYPAAITRAAAAFAATVTVTAALVTAAVALAG</sequence>
<dbReference type="EMBL" id="BMSX01000047">
    <property type="protein sequence ID" value="GGR63850.1"/>
    <property type="molecule type" value="Genomic_DNA"/>
</dbReference>
<keyword evidence="1" id="KW-1133">Transmembrane helix</keyword>
<keyword evidence="1" id="KW-0472">Membrane</keyword>
<evidence type="ECO:0000313" key="3">
    <source>
        <dbReference type="Proteomes" id="UP000658320"/>
    </source>
</evidence>
<reference evidence="2" key="1">
    <citation type="journal article" date="2014" name="Int. J. Syst. Evol. Microbiol.">
        <title>Complete genome sequence of Corynebacterium casei LMG S-19264T (=DSM 44701T), isolated from a smear-ripened cheese.</title>
        <authorList>
            <consortium name="US DOE Joint Genome Institute (JGI-PGF)"/>
            <person name="Walter F."/>
            <person name="Albersmeier A."/>
            <person name="Kalinowski J."/>
            <person name="Ruckert C."/>
        </authorList>
    </citation>
    <scope>NUCLEOTIDE SEQUENCE</scope>
    <source>
        <strain evidence="2">JCM 4346</strain>
    </source>
</reference>
<proteinExistence type="predicted"/>
<accession>A0A918L0R6</accession>
<dbReference type="AlphaFoldDB" id="A0A918L0R6"/>
<feature type="transmembrane region" description="Helical" evidence="1">
    <location>
        <begin position="39"/>
        <end position="63"/>
    </location>
</feature>
<dbReference type="Proteomes" id="UP000658320">
    <property type="component" value="Unassembled WGS sequence"/>
</dbReference>
<organism evidence="2 3">
    <name type="scientific">Streptomyces aurantiogriseus</name>
    <dbReference type="NCBI Taxonomy" id="66870"/>
    <lineage>
        <taxon>Bacteria</taxon>
        <taxon>Bacillati</taxon>
        <taxon>Actinomycetota</taxon>
        <taxon>Actinomycetes</taxon>
        <taxon>Kitasatosporales</taxon>
        <taxon>Streptomycetaceae</taxon>
        <taxon>Streptomyces</taxon>
    </lineage>
</organism>
<gene>
    <name evidence="2" type="ORF">GCM10010251_95650</name>
</gene>
<protein>
    <submittedName>
        <fullName evidence="2">Uncharacterized protein</fullName>
    </submittedName>
</protein>
<evidence type="ECO:0000256" key="1">
    <source>
        <dbReference type="SAM" id="Phobius"/>
    </source>
</evidence>
<feature type="transmembrane region" description="Helical" evidence="1">
    <location>
        <begin position="75"/>
        <end position="100"/>
    </location>
</feature>
<comment type="caution">
    <text evidence="2">The sequence shown here is derived from an EMBL/GenBank/DDBJ whole genome shotgun (WGS) entry which is preliminary data.</text>
</comment>
<reference evidence="2" key="2">
    <citation type="submission" date="2020-09" db="EMBL/GenBank/DDBJ databases">
        <authorList>
            <person name="Sun Q."/>
            <person name="Ohkuma M."/>
        </authorList>
    </citation>
    <scope>NUCLEOTIDE SEQUENCE</scope>
    <source>
        <strain evidence="2">JCM 4346</strain>
    </source>
</reference>
<keyword evidence="3" id="KW-1185">Reference proteome</keyword>
<keyword evidence="1" id="KW-0812">Transmembrane</keyword>